<name>A0A2I0T5B8_LIMLA</name>
<dbReference type="Proteomes" id="UP000233556">
    <property type="component" value="Unassembled WGS sequence"/>
</dbReference>
<keyword evidence="3" id="KW-1185">Reference proteome</keyword>
<evidence type="ECO:0000256" key="1">
    <source>
        <dbReference type="SAM" id="MobiDB-lite"/>
    </source>
</evidence>
<organism evidence="2 3">
    <name type="scientific">Limosa lapponica baueri</name>
    <dbReference type="NCBI Taxonomy" id="1758121"/>
    <lineage>
        <taxon>Eukaryota</taxon>
        <taxon>Metazoa</taxon>
        <taxon>Chordata</taxon>
        <taxon>Craniata</taxon>
        <taxon>Vertebrata</taxon>
        <taxon>Euteleostomi</taxon>
        <taxon>Archelosauria</taxon>
        <taxon>Archosauria</taxon>
        <taxon>Dinosauria</taxon>
        <taxon>Saurischia</taxon>
        <taxon>Theropoda</taxon>
        <taxon>Coelurosauria</taxon>
        <taxon>Aves</taxon>
        <taxon>Neognathae</taxon>
        <taxon>Neoaves</taxon>
        <taxon>Charadriiformes</taxon>
        <taxon>Scolopacidae</taxon>
        <taxon>Limosa</taxon>
    </lineage>
</organism>
<dbReference type="EMBL" id="KZ518638">
    <property type="protein sequence ID" value="PKU28968.1"/>
    <property type="molecule type" value="Genomic_DNA"/>
</dbReference>
<dbReference type="AlphaFoldDB" id="A0A2I0T5B8"/>
<sequence>MTNHDVEHAIRKRMSGDVRDAFLAIVRSVKNKPAFFADKLYKSMKVQTGSPGAGLREGAMVGSHPLGLSDLTLQQ</sequence>
<dbReference type="GO" id="GO:0005509">
    <property type="term" value="F:calcium ion binding"/>
    <property type="evidence" value="ECO:0007669"/>
    <property type="project" value="InterPro"/>
</dbReference>
<dbReference type="OrthoDB" id="37886at2759"/>
<protein>
    <submittedName>
        <fullName evidence="2">Annexin a6-like</fullName>
    </submittedName>
</protein>
<dbReference type="GO" id="GO:0005544">
    <property type="term" value="F:calcium-dependent phospholipid binding"/>
    <property type="evidence" value="ECO:0007669"/>
    <property type="project" value="InterPro"/>
</dbReference>
<dbReference type="InterPro" id="IPR037104">
    <property type="entry name" value="Annexin_sf"/>
</dbReference>
<proteinExistence type="predicted"/>
<gene>
    <name evidence="2" type="ORF">llap_20728</name>
</gene>
<reference evidence="3" key="1">
    <citation type="submission" date="2017-11" db="EMBL/GenBank/DDBJ databases">
        <authorList>
            <person name="Lima N.C."/>
            <person name="Parody-Merino A.M."/>
            <person name="Battley P.F."/>
            <person name="Fidler A.E."/>
            <person name="Prosdocimi F."/>
        </authorList>
    </citation>
    <scope>NUCLEOTIDE SEQUENCE [LARGE SCALE GENOMIC DNA]</scope>
</reference>
<accession>A0A2I0T5B8</accession>
<evidence type="ECO:0000313" key="3">
    <source>
        <dbReference type="Proteomes" id="UP000233556"/>
    </source>
</evidence>
<dbReference type="SUPFAM" id="SSF47874">
    <property type="entry name" value="Annexin"/>
    <property type="match status" value="1"/>
</dbReference>
<dbReference type="Gene3D" id="1.10.220.10">
    <property type="entry name" value="Annexin"/>
    <property type="match status" value="1"/>
</dbReference>
<evidence type="ECO:0000313" key="2">
    <source>
        <dbReference type="EMBL" id="PKU28968.1"/>
    </source>
</evidence>
<reference evidence="3" key="2">
    <citation type="submission" date="2017-12" db="EMBL/GenBank/DDBJ databases">
        <title>Genome sequence of the Bar-tailed Godwit (Limosa lapponica baueri).</title>
        <authorList>
            <person name="Lima N.C.B."/>
            <person name="Parody-Merino A.M."/>
            <person name="Battley P.F."/>
            <person name="Fidler A.E."/>
            <person name="Prosdocimi F."/>
        </authorList>
    </citation>
    <scope>NUCLEOTIDE SEQUENCE [LARGE SCALE GENOMIC DNA]</scope>
</reference>
<feature type="region of interest" description="Disordered" evidence="1">
    <location>
        <begin position="53"/>
        <end position="75"/>
    </location>
</feature>